<evidence type="ECO:0000313" key="2">
    <source>
        <dbReference type="Proteomes" id="UP000199050"/>
    </source>
</evidence>
<evidence type="ECO:0000313" key="1">
    <source>
        <dbReference type="EMBL" id="SDK66467.1"/>
    </source>
</evidence>
<keyword evidence="2" id="KW-1185">Reference proteome</keyword>
<dbReference type="STRING" id="1174501.SAMN05216192_14939"/>
<name>A0A1G9DRE3_9BACL</name>
<protein>
    <submittedName>
        <fullName evidence="1">Uncharacterized protein</fullName>
    </submittedName>
</protein>
<organism evidence="1 2">
    <name type="scientific">Paenibacillus typhae</name>
    <dbReference type="NCBI Taxonomy" id="1174501"/>
    <lineage>
        <taxon>Bacteria</taxon>
        <taxon>Bacillati</taxon>
        <taxon>Bacillota</taxon>
        <taxon>Bacilli</taxon>
        <taxon>Bacillales</taxon>
        <taxon>Paenibacillaceae</taxon>
        <taxon>Paenibacillus</taxon>
    </lineage>
</organism>
<accession>A0A1G9DRE3</accession>
<proteinExistence type="predicted"/>
<gene>
    <name evidence="1" type="ORF">SAMN05216192_14939</name>
</gene>
<dbReference type="AlphaFoldDB" id="A0A1G9DRE3"/>
<dbReference type="Proteomes" id="UP000199050">
    <property type="component" value="Unassembled WGS sequence"/>
</dbReference>
<sequence>MPAVIKKAEDIPPHMTVSTPRIGSLRDVAKRTEDLFCLFYVMHRFLTRWAAYFAKKGQVPIRTSASPHTIWQHGSEEGTA</sequence>
<reference evidence="2" key="1">
    <citation type="submission" date="2016-10" db="EMBL/GenBank/DDBJ databases">
        <authorList>
            <person name="Varghese N."/>
            <person name="Submissions S."/>
        </authorList>
    </citation>
    <scope>NUCLEOTIDE SEQUENCE [LARGE SCALE GENOMIC DNA]</scope>
    <source>
        <strain evidence="2">CGMCC 1.11012</strain>
    </source>
</reference>
<dbReference type="EMBL" id="FNDX01000049">
    <property type="protein sequence ID" value="SDK66467.1"/>
    <property type="molecule type" value="Genomic_DNA"/>
</dbReference>